<evidence type="ECO:0000313" key="2">
    <source>
        <dbReference type="EMBL" id="KIF81616.1"/>
    </source>
</evidence>
<reference evidence="2 3" key="1">
    <citation type="submission" date="2014-12" db="EMBL/GenBank/DDBJ databases">
        <title>Denitrispirillum autotrophicum gen. nov., sp. nov., Denitrifying, Facultatively Autotrophic Bacteria Isolated from Rice Paddy Soil.</title>
        <authorList>
            <person name="Ishii S."/>
            <person name="Ashida N."/>
            <person name="Ohno H."/>
            <person name="Otsuka S."/>
            <person name="Yokota A."/>
            <person name="Senoo K."/>
        </authorList>
    </citation>
    <scope>NUCLEOTIDE SEQUENCE [LARGE SCALE GENOMIC DNA]</scope>
    <source>
        <strain evidence="2 3">TSA66</strain>
    </source>
</reference>
<dbReference type="RefSeq" id="WP_040040438.1">
    <property type="nucleotide sequence ID" value="NZ_JWJG01000028.1"/>
</dbReference>
<dbReference type="AlphaFoldDB" id="A0A0C2BU96"/>
<keyword evidence="3" id="KW-1185">Reference proteome</keyword>
<accession>A0A0C2BU96</accession>
<dbReference type="NCBIfam" id="NF009012">
    <property type="entry name" value="PRK12355.2-1"/>
    <property type="match status" value="1"/>
</dbReference>
<evidence type="ECO:0000313" key="3">
    <source>
        <dbReference type="Proteomes" id="UP000031572"/>
    </source>
</evidence>
<evidence type="ECO:0000256" key="1">
    <source>
        <dbReference type="SAM" id="SignalP"/>
    </source>
</evidence>
<sequence length="798" mass="83834">MRKALIRIILCFVTCTRTLAMAAPHEEGIAAGNAANPDIRSAINQASAATAVPGYTATPAQTAYYGQPNLSSQATAHLLSCALAPNDPVCEAQRGAVASANTARPAVTADDPDVATAKAMARNPALALGSLASYYAGCVTNDVSTPAAMRPRLCHRYVGVGNFPCSRTLTVGLERTTSCHAGDWFSQAGSGDHGFDVLCLPDRPDTAQHFRVTAMGNVLAYFDADVSAPRVFPQAIVDLGLAATSPWSPASAAHTRVWIVDNACTASTCAVTALIAPDYAIPCTSGDAANCSLAEPFNKIYAACPDGQLSGGSIALSSRPCDGCEPALSTLDDAQCYAPSASPTAYTGVSVTAPATTNWTPVAPRPVIGWQVNPAFPLAIPRMSLQYTKPATRFTETDRWDDQCPVLAAGSRCSLASADVCVDGPATKNIDGKDVTRPCWQYNRTFSCASGAPVDECASLAASGCSPTASTCRQMNAATGACEVFEETYHCPVPAQTTTTASNCPNDVFCLGASCFNKAYPNDTDFARSMSYLEAAREAGVYLDADRMHVFKGERNHCRDRLLQNCCYSDSHGAGMSNQSLLGAGSRLVYDILMNADNREFITQGLHALLASGGFNGSLTTYGVTVAVNGTALPAGSMTLATTDSLAIAFDPWSLSVSVVFYVAMSMMSCNEEEGKLAMKEGAHLCHTVGNWCSSCITVFGSCISCIEHTTSKCCFNSVLSRIVNEQGRAQIGKSWGSAENPDCSGFTVAQLQSLDFGAMDLTEFYAAIAPSMPNVGHLQSTNAARLSNCYYGKGKCQ</sequence>
<organism evidence="2 3">
    <name type="scientific">Noviherbaspirillum autotrophicum</name>
    <dbReference type="NCBI Taxonomy" id="709839"/>
    <lineage>
        <taxon>Bacteria</taxon>
        <taxon>Pseudomonadati</taxon>
        <taxon>Pseudomonadota</taxon>
        <taxon>Betaproteobacteria</taxon>
        <taxon>Burkholderiales</taxon>
        <taxon>Oxalobacteraceae</taxon>
        <taxon>Noviherbaspirillum</taxon>
    </lineage>
</organism>
<proteinExistence type="predicted"/>
<gene>
    <name evidence="2" type="ORF">TSA66_13700</name>
</gene>
<dbReference type="EMBL" id="JWJG01000028">
    <property type="protein sequence ID" value="KIF81616.1"/>
    <property type="molecule type" value="Genomic_DNA"/>
</dbReference>
<protein>
    <submittedName>
        <fullName evidence="2">Conjugal transfer protein TraN</fullName>
    </submittedName>
</protein>
<dbReference type="STRING" id="709839.TSA66_13700"/>
<keyword evidence="1" id="KW-0732">Signal</keyword>
<comment type="caution">
    <text evidence="2">The sequence shown here is derived from an EMBL/GenBank/DDBJ whole genome shotgun (WGS) entry which is preliminary data.</text>
</comment>
<name>A0A0C2BU96_9BURK</name>
<dbReference type="InterPro" id="IPR014121">
    <property type="entry name" value="TraN_Ftype"/>
</dbReference>
<feature type="signal peptide" evidence="1">
    <location>
        <begin position="1"/>
        <end position="22"/>
    </location>
</feature>
<dbReference type="Pfam" id="PF06986">
    <property type="entry name" value="F_T4SS_TraN"/>
    <property type="match status" value="2"/>
</dbReference>
<dbReference type="OrthoDB" id="5297981at2"/>
<dbReference type="Proteomes" id="UP000031572">
    <property type="component" value="Unassembled WGS sequence"/>
</dbReference>
<feature type="chain" id="PRO_5002146257" evidence="1">
    <location>
        <begin position="23"/>
        <end position="798"/>
    </location>
</feature>